<sequence>MKIKHQLIVLGSLSLMAILAVLASSTYFARHAENLSSAMTQLGKLEVTLLNLRRNEKDFLLRKDEKYLDKFTQNAALFLDQKRQLDLTLSESGVNLPNQLEQELASYRDTFTRLVTAYKQLGLSHQSGLLEQFMTELDKQIMSQPSVALVELERAVLSGSELTLAPTGIAT</sequence>
<proteinExistence type="predicted"/>
<comment type="caution">
    <text evidence="1">The sequence shown here is derived from an EMBL/GenBank/DDBJ whole genome shotgun (WGS) entry which is preliminary data.</text>
</comment>
<gene>
    <name evidence="1" type="ORF">JCM19239_6131</name>
</gene>
<dbReference type="EMBL" id="BBMS01000055">
    <property type="protein sequence ID" value="GAL29043.1"/>
    <property type="molecule type" value="Genomic_DNA"/>
</dbReference>
<keyword evidence="2" id="KW-1185">Reference proteome</keyword>
<dbReference type="Proteomes" id="UP000029223">
    <property type="component" value="Unassembled WGS sequence"/>
</dbReference>
<evidence type="ECO:0000313" key="2">
    <source>
        <dbReference type="Proteomes" id="UP000029223"/>
    </source>
</evidence>
<accession>A0ABQ0JJU4</accession>
<reference evidence="2" key="1">
    <citation type="submission" date="2014-09" db="EMBL/GenBank/DDBJ databases">
        <title>Vibrio variabilis JCM 19239. (C206) whole genome shotgun sequence.</title>
        <authorList>
            <person name="Sawabe T."/>
            <person name="Meirelles P."/>
            <person name="Nakanishi M."/>
            <person name="Sayaka M."/>
            <person name="Hattori M."/>
            <person name="Ohkuma M."/>
        </authorList>
    </citation>
    <scope>NUCLEOTIDE SEQUENCE [LARGE SCALE GENOMIC DNA]</scope>
    <source>
        <strain evidence="2">JCM 19239</strain>
    </source>
</reference>
<organism evidence="1 2">
    <name type="scientific">Vibrio variabilis</name>
    <dbReference type="NCBI Taxonomy" id="990271"/>
    <lineage>
        <taxon>Bacteria</taxon>
        <taxon>Pseudomonadati</taxon>
        <taxon>Pseudomonadota</taxon>
        <taxon>Gammaproteobacteria</taxon>
        <taxon>Vibrionales</taxon>
        <taxon>Vibrionaceae</taxon>
        <taxon>Vibrio</taxon>
    </lineage>
</organism>
<name>A0ABQ0JJU4_9VIBR</name>
<protein>
    <submittedName>
        <fullName evidence="1">Methyl-accepting chemotaxis protein</fullName>
    </submittedName>
</protein>
<evidence type="ECO:0000313" key="1">
    <source>
        <dbReference type="EMBL" id="GAL29043.1"/>
    </source>
</evidence>